<dbReference type="Proteomes" id="UP000092574">
    <property type="component" value="Chromosome"/>
</dbReference>
<keyword evidence="15" id="KW-1185">Reference proteome</keyword>
<feature type="transmembrane region" description="Helical" evidence="13">
    <location>
        <begin position="404"/>
        <end position="426"/>
    </location>
</feature>
<evidence type="ECO:0000256" key="13">
    <source>
        <dbReference type="SAM" id="Phobius"/>
    </source>
</evidence>
<dbReference type="InterPro" id="IPR050222">
    <property type="entry name" value="MATE_MdtK"/>
</dbReference>
<feature type="transmembrane region" description="Helical" evidence="13">
    <location>
        <begin position="91"/>
        <end position="109"/>
    </location>
</feature>
<dbReference type="InterPro" id="IPR002528">
    <property type="entry name" value="MATE_fam"/>
</dbReference>
<feature type="transmembrane region" description="Helical" evidence="13">
    <location>
        <begin position="308"/>
        <end position="327"/>
    </location>
</feature>
<accession>A0A1C7IB73</accession>
<dbReference type="InterPro" id="IPR048279">
    <property type="entry name" value="MdtK-like"/>
</dbReference>
<evidence type="ECO:0000256" key="7">
    <source>
        <dbReference type="ARBA" id="ARBA00022475"/>
    </source>
</evidence>
<evidence type="ECO:0000313" key="14">
    <source>
        <dbReference type="EMBL" id="ANU75492.1"/>
    </source>
</evidence>
<dbReference type="PIRSF" id="PIRSF006603">
    <property type="entry name" value="DinF"/>
    <property type="match status" value="1"/>
</dbReference>
<comment type="subcellular location">
    <subcellularLocation>
        <location evidence="2">Cell membrane</location>
        <topology evidence="2">Multi-pass membrane protein</topology>
    </subcellularLocation>
</comment>
<keyword evidence="5" id="KW-0813">Transport</keyword>
<feature type="transmembrane region" description="Helical" evidence="13">
    <location>
        <begin position="191"/>
        <end position="212"/>
    </location>
</feature>
<dbReference type="GO" id="GO:0006811">
    <property type="term" value="P:monoatomic ion transport"/>
    <property type="evidence" value="ECO:0007669"/>
    <property type="project" value="UniProtKB-KW"/>
</dbReference>
<evidence type="ECO:0000256" key="2">
    <source>
        <dbReference type="ARBA" id="ARBA00004651"/>
    </source>
</evidence>
<dbReference type="GO" id="GO:0042910">
    <property type="term" value="F:xenobiotic transmembrane transporter activity"/>
    <property type="evidence" value="ECO:0007669"/>
    <property type="project" value="InterPro"/>
</dbReference>
<gene>
    <name evidence="14" type="ORF">A4V09_06750</name>
</gene>
<dbReference type="GO" id="GO:0015297">
    <property type="term" value="F:antiporter activity"/>
    <property type="evidence" value="ECO:0007669"/>
    <property type="project" value="UniProtKB-KW"/>
</dbReference>
<feature type="transmembrane region" description="Helical" evidence="13">
    <location>
        <begin position="157"/>
        <end position="179"/>
    </location>
</feature>
<dbReference type="NCBIfam" id="TIGR00797">
    <property type="entry name" value="matE"/>
    <property type="match status" value="1"/>
</dbReference>
<protein>
    <recommendedName>
        <fullName evidence="4">Probable multidrug resistance protein NorM</fullName>
    </recommendedName>
    <alternativeName>
        <fullName evidence="12">Multidrug-efflux transporter</fullName>
    </alternativeName>
</protein>
<feature type="transmembrane region" description="Helical" evidence="13">
    <location>
        <begin position="9"/>
        <end position="30"/>
    </location>
</feature>
<dbReference type="Pfam" id="PF01554">
    <property type="entry name" value="MatE"/>
    <property type="match status" value="2"/>
</dbReference>
<dbReference type="STRING" id="1796616.A4V09_06750"/>
<evidence type="ECO:0000256" key="8">
    <source>
        <dbReference type="ARBA" id="ARBA00022692"/>
    </source>
</evidence>
<keyword evidence="6" id="KW-0050">Antiport</keyword>
<keyword evidence="9 13" id="KW-1133">Transmembrane helix</keyword>
<evidence type="ECO:0000256" key="10">
    <source>
        <dbReference type="ARBA" id="ARBA00023065"/>
    </source>
</evidence>
<feature type="transmembrane region" description="Helical" evidence="13">
    <location>
        <begin position="381"/>
        <end position="398"/>
    </location>
</feature>
<dbReference type="GO" id="GO:0005886">
    <property type="term" value="C:plasma membrane"/>
    <property type="evidence" value="ECO:0007669"/>
    <property type="project" value="UniProtKB-SubCell"/>
</dbReference>
<dbReference type="KEGG" id="byl:A4V09_06750"/>
<comment type="function">
    <text evidence="1">Multidrug efflux pump.</text>
</comment>
<comment type="similarity">
    <text evidence="3">Belongs to the multi antimicrobial extrusion (MATE) (TC 2.A.66.1) family.</text>
</comment>
<feature type="transmembrane region" description="Helical" evidence="13">
    <location>
        <begin position="274"/>
        <end position="296"/>
    </location>
</feature>
<evidence type="ECO:0000256" key="1">
    <source>
        <dbReference type="ARBA" id="ARBA00003408"/>
    </source>
</evidence>
<evidence type="ECO:0000256" key="9">
    <source>
        <dbReference type="ARBA" id="ARBA00022989"/>
    </source>
</evidence>
<keyword evidence="8 13" id="KW-0812">Transmembrane</keyword>
<organism evidence="14 15">
    <name type="scientific">Blautia pseudococcoides</name>
    <dbReference type="NCBI Taxonomy" id="1796616"/>
    <lineage>
        <taxon>Bacteria</taxon>
        <taxon>Bacillati</taxon>
        <taxon>Bacillota</taxon>
        <taxon>Clostridia</taxon>
        <taxon>Lachnospirales</taxon>
        <taxon>Lachnospiraceae</taxon>
        <taxon>Blautia</taxon>
    </lineage>
</organism>
<proteinExistence type="inferred from homology"/>
<evidence type="ECO:0000256" key="12">
    <source>
        <dbReference type="ARBA" id="ARBA00031636"/>
    </source>
</evidence>
<feature type="transmembrane region" description="Helical" evidence="13">
    <location>
        <begin position="347"/>
        <end position="369"/>
    </location>
</feature>
<name>A0A1C7IB73_9FIRM</name>
<dbReference type="PANTHER" id="PTHR43298">
    <property type="entry name" value="MULTIDRUG RESISTANCE PROTEIN NORM-RELATED"/>
    <property type="match status" value="1"/>
</dbReference>
<evidence type="ECO:0000256" key="5">
    <source>
        <dbReference type="ARBA" id="ARBA00022448"/>
    </source>
</evidence>
<evidence type="ECO:0000256" key="4">
    <source>
        <dbReference type="ARBA" id="ARBA00020268"/>
    </source>
</evidence>
<dbReference type="AlphaFoldDB" id="A0A1C7IB73"/>
<dbReference type="OrthoDB" id="9811110at2"/>
<evidence type="ECO:0000256" key="11">
    <source>
        <dbReference type="ARBA" id="ARBA00023136"/>
    </source>
</evidence>
<feature type="transmembrane region" description="Helical" evidence="13">
    <location>
        <begin position="129"/>
        <end position="150"/>
    </location>
</feature>
<keyword evidence="10" id="KW-0406">Ion transport</keyword>
<evidence type="ECO:0000256" key="6">
    <source>
        <dbReference type="ARBA" id="ARBA00022449"/>
    </source>
</evidence>
<dbReference type="RefSeq" id="WP_065541688.1">
    <property type="nucleotide sequence ID" value="NZ_CP015405.2"/>
</dbReference>
<feature type="transmembrane region" description="Helical" evidence="13">
    <location>
        <begin position="233"/>
        <end position="254"/>
    </location>
</feature>
<dbReference type="EMBL" id="CP015405">
    <property type="protein sequence ID" value="ANU75492.1"/>
    <property type="molecule type" value="Genomic_DNA"/>
</dbReference>
<evidence type="ECO:0000256" key="3">
    <source>
        <dbReference type="ARBA" id="ARBA00010199"/>
    </source>
</evidence>
<dbReference type="PANTHER" id="PTHR43298:SF2">
    <property type="entry name" value="FMN_FAD EXPORTER YEEO-RELATED"/>
    <property type="match status" value="1"/>
</dbReference>
<keyword evidence="11 13" id="KW-0472">Membrane</keyword>
<evidence type="ECO:0000313" key="15">
    <source>
        <dbReference type="Proteomes" id="UP000092574"/>
    </source>
</evidence>
<keyword evidence="7" id="KW-1003">Cell membrane</keyword>
<feature type="transmembrane region" description="Helical" evidence="13">
    <location>
        <begin position="50"/>
        <end position="71"/>
    </location>
</feature>
<reference evidence="14" key="1">
    <citation type="submission" date="2017-04" db="EMBL/GenBank/DDBJ databases">
        <title>Complete Genome Sequences of Twelve Strains of a Stable Defined Moderately Diverse Mouse Microbiota 2 (sDMDMm2).</title>
        <authorList>
            <person name="Uchimura Y."/>
            <person name="Wyss M."/>
            <person name="Brugiroux S."/>
            <person name="Limenitakis J.P."/>
            <person name="Stecher B."/>
            <person name="McCoy K.D."/>
            <person name="Macpherson A.J."/>
        </authorList>
    </citation>
    <scope>NUCLEOTIDE SEQUENCE</scope>
    <source>
        <strain evidence="14">YL58</strain>
    </source>
</reference>
<sequence length="450" mass="48944">MKQTPIWKLLLKLSPPVMLALLIQSVYNIVDSYFVAKYSAEGLTALSIIFPVQLLMTAVATGTGTGINILVSRMDGADAAGPQNDIIKSGFFLGIVNFVVFAAIGLPVLNAYCRFSSDQPMVQAGGMRYGAIIFLFSLGMFVEASCTKILQARGNMVLPMCAQILGALLNIVLDPLLIFGKFGFPVMGIRGAAIATVIGQWSTMAVVLISLLRHGPLNGRIRVKSCVLIYKTGLPAIIMQSLYTLYMVGLNLILKQFTEDAVTVLGLYYKLQTFFFIPLMGLQQVILPVMSFNYGAGDHRRVKDTLKCSVAASVIVMTLGCGIFMAVPGELLSIFSGKKEILEIGCTALRIISLSFIPAAFVIMLTVYFQGVNMGKASISITILRQIILLVPLAWIFHFKGLSYVWLTFPVTELIALVFCVCLYTGKRPEDARKEKTAAGTYDCSAVSDL</sequence>